<dbReference type="EMBL" id="SHKR01000012">
    <property type="protein sequence ID" value="RZU16481.1"/>
    <property type="molecule type" value="Genomic_DNA"/>
</dbReference>
<dbReference type="InterPro" id="IPR017517">
    <property type="entry name" value="Maleyloyr_isom"/>
</dbReference>
<dbReference type="RefSeq" id="WP_130445382.1">
    <property type="nucleotide sequence ID" value="NZ_SHKR01000012.1"/>
</dbReference>
<dbReference type="Proteomes" id="UP000292027">
    <property type="component" value="Unassembled WGS sequence"/>
</dbReference>
<evidence type="ECO:0000259" key="1">
    <source>
        <dbReference type="Pfam" id="PF11716"/>
    </source>
</evidence>
<dbReference type="InterPro" id="IPR034660">
    <property type="entry name" value="DinB/YfiT-like"/>
</dbReference>
<dbReference type="GO" id="GO:0046872">
    <property type="term" value="F:metal ion binding"/>
    <property type="evidence" value="ECO:0007669"/>
    <property type="project" value="InterPro"/>
</dbReference>
<accession>A0A4Q7X118</accession>
<dbReference type="OrthoDB" id="3671213at2"/>
<sequence>MEYERHCELIVEQAELLAGHLTGRPGKDLRTAVQSCPGWNVGQLVRHVGGAHHEATVVARTGEAPPEDEFRDPTHWYSDPADCTDDALHELTDWIVAGAGELAEALRTAGPDVPIKMPIDNPTTRFTARRMAHETAVHRADAALAFGVEYALDPEAAADGIDEWMELGALPFHFEVHPWMRELLAPGRTLKFAAPEQSWVVDLTGDVIHWRHSDEPAAVIVRGPVTELLLRLYKRRAGGTDVAGDEHLLNYYLDRVSFG</sequence>
<feature type="domain" description="Mycothiol-dependent maleylpyruvate isomerase metal-binding" evidence="1">
    <location>
        <begin position="15"/>
        <end position="143"/>
    </location>
</feature>
<keyword evidence="3" id="KW-1185">Reference proteome</keyword>
<dbReference type="InterPro" id="IPR024344">
    <property type="entry name" value="MDMPI_metal-binding"/>
</dbReference>
<protein>
    <submittedName>
        <fullName evidence="2">Uncharacterized protein (TIGR03083 family)</fullName>
    </submittedName>
</protein>
<gene>
    <name evidence="2" type="ORF">EV645_4048</name>
</gene>
<dbReference type="AlphaFoldDB" id="A0A4Q7X118"/>
<dbReference type="SUPFAM" id="SSF109854">
    <property type="entry name" value="DinB/YfiT-like putative metalloenzymes"/>
    <property type="match status" value="1"/>
</dbReference>
<dbReference type="Gene3D" id="1.20.120.450">
    <property type="entry name" value="dinb family like domain"/>
    <property type="match status" value="1"/>
</dbReference>
<dbReference type="PANTHER" id="PTHR40758">
    <property type="entry name" value="CONSERVED PROTEIN"/>
    <property type="match status" value="1"/>
</dbReference>
<proteinExistence type="predicted"/>
<dbReference type="GO" id="GO:0005886">
    <property type="term" value="C:plasma membrane"/>
    <property type="evidence" value="ECO:0007669"/>
    <property type="project" value="TreeGrafter"/>
</dbReference>
<evidence type="ECO:0000313" key="2">
    <source>
        <dbReference type="EMBL" id="RZU16481.1"/>
    </source>
</evidence>
<name>A0A4Q7X118_9ACTN</name>
<reference evidence="2 3" key="1">
    <citation type="journal article" date="2015" name="Stand. Genomic Sci.">
        <title>Genomic Encyclopedia of Bacterial and Archaeal Type Strains, Phase III: the genomes of soil and plant-associated and newly described type strains.</title>
        <authorList>
            <person name="Whitman W.B."/>
            <person name="Woyke T."/>
            <person name="Klenk H.P."/>
            <person name="Zhou Y."/>
            <person name="Lilburn T.G."/>
            <person name="Beck B.J."/>
            <person name="De Vos P."/>
            <person name="Vandamme P."/>
            <person name="Eisen J.A."/>
            <person name="Garrity G."/>
            <person name="Hugenholtz P."/>
            <person name="Kyrpides N.C."/>
        </authorList>
    </citation>
    <scope>NUCLEOTIDE SEQUENCE [LARGE SCALE GENOMIC DNA]</scope>
    <source>
        <strain evidence="2 3">VKM Ac-2540</strain>
    </source>
</reference>
<evidence type="ECO:0000313" key="3">
    <source>
        <dbReference type="Proteomes" id="UP000292027"/>
    </source>
</evidence>
<dbReference type="Pfam" id="PF11716">
    <property type="entry name" value="MDMPI_N"/>
    <property type="match status" value="1"/>
</dbReference>
<dbReference type="NCBIfam" id="TIGR03083">
    <property type="entry name" value="maleylpyruvate isomerase family mycothiol-dependent enzyme"/>
    <property type="match status" value="1"/>
</dbReference>
<organism evidence="2 3">
    <name type="scientific">Kribbella rubisoli</name>
    <dbReference type="NCBI Taxonomy" id="3075929"/>
    <lineage>
        <taxon>Bacteria</taxon>
        <taxon>Bacillati</taxon>
        <taxon>Actinomycetota</taxon>
        <taxon>Actinomycetes</taxon>
        <taxon>Propionibacteriales</taxon>
        <taxon>Kribbellaceae</taxon>
        <taxon>Kribbella</taxon>
    </lineage>
</organism>
<dbReference type="PANTHER" id="PTHR40758:SF1">
    <property type="entry name" value="CONSERVED PROTEIN"/>
    <property type="match status" value="1"/>
</dbReference>
<comment type="caution">
    <text evidence="2">The sequence shown here is derived from an EMBL/GenBank/DDBJ whole genome shotgun (WGS) entry which is preliminary data.</text>
</comment>